<dbReference type="GO" id="GO:0005737">
    <property type="term" value="C:cytoplasm"/>
    <property type="evidence" value="ECO:0007669"/>
    <property type="project" value="TreeGrafter"/>
</dbReference>
<dbReference type="AlphaFoldDB" id="A0A443IPN8"/>
<dbReference type="InterPro" id="IPR050126">
    <property type="entry name" value="Ap4A_hydrolase"/>
</dbReference>
<evidence type="ECO:0000259" key="1">
    <source>
        <dbReference type="Pfam" id="PF00149"/>
    </source>
</evidence>
<dbReference type="PANTHER" id="PTHR42850">
    <property type="entry name" value="METALLOPHOSPHOESTERASE"/>
    <property type="match status" value="1"/>
</dbReference>
<dbReference type="EMBL" id="SAUW01000018">
    <property type="protein sequence ID" value="RWR08153.1"/>
    <property type="molecule type" value="Genomic_DNA"/>
</dbReference>
<evidence type="ECO:0000313" key="2">
    <source>
        <dbReference type="EMBL" id="RWR08153.1"/>
    </source>
</evidence>
<evidence type="ECO:0000313" key="3">
    <source>
        <dbReference type="Proteomes" id="UP000285710"/>
    </source>
</evidence>
<dbReference type="Proteomes" id="UP000285710">
    <property type="component" value="Unassembled WGS sequence"/>
</dbReference>
<dbReference type="InterPro" id="IPR029052">
    <property type="entry name" value="Metallo-depent_PP-like"/>
</dbReference>
<dbReference type="PANTHER" id="PTHR42850:SF4">
    <property type="entry name" value="ZINC-DEPENDENT ENDOPOLYPHOSPHATASE"/>
    <property type="match status" value="1"/>
</dbReference>
<reference evidence="2 3" key="2">
    <citation type="submission" date="2019-01" db="EMBL/GenBank/DDBJ databases">
        <authorList>
            <person name="Li Y."/>
        </authorList>
    </citation>
    <scope>NUCLEOTIDE SEQUENCE [LARGE SCALE GENOMIC DNA]</scope>
    <source>
        <strain evidence="2 3">2D-5</strain>
    </source>
</reference>
<dbReference type="GO" id="GO:0110154">
    <property type="term" value="P:RNA decapping"/>
    <property type="evidence" value="ECO:0007669"/>
    <property type="project" value="TreeGrafter"/>
</dbReference>
<comment type="caution">
    <text evidence="2">The sequence shown here is derived from an EMBL/GenBank/DDBJ whole genome shotgun (WGS) entry which is preliminary data.</text>
</comment>
<organism evidence="2 3">
    <name type="scientific">Paenirhodobacter populi</name>
    <dbReference type="NCBI Taxonomy" id="2306993"/>
    <lineage>
        <taxon>Bacteria</taxon>
        <taxon>Pseudomonadati</taxon>
        <taxon>Pseudomonadota</taxon>
        <taxon>Alphaproteobacteria</taxon>
        <taxon>Rhodobacterales</taxon>
        <taxon>Rhodobacter group</taxon>
        <taxon>Paenirhodobacter</taxon>
    </lineage>
</organism>
<reference evidence="2 3" key="1">
    <citation type="submission" date="2019-01" db="EMBL/GenBank/DDBJ databases">
        <title>Sinorhodobacter populi sp. nov. isolated from the symptomatic bark tissue of Populus euramericana canker.</title>
        <authorList>
            <person name="Xu G."/>
        </authorList>
    </citation>
    <scope>NUCLEOTIDE SEQUENCE [LARGE SCALE GENOMIC DNA]</scope>
    <source>
        <strain evidence="2 3">2D-5</strain>
    </source>
</reference>
<dbReference type="RefSeq" id="WP_128270466.1">
    <property type="nucleotide sequence ID" value="NZ_SAUW01000018.1"/>
</dbReference>
<gene>
    <name evidence="2" type="ORF">D2T33_16135</name>
</gene>
<dbReference type="InterPro" id="IPR004843">
    <property type="entry name" value="Calcineurin-like_PHP"/>
</dbReference>
<name>A0A443IPN8_9RHOB</name>
<accession>A0A443IPN8</accession>
<dbReference type="Pfam" id="PF00149">
    <property type="entry name" value="Metallophos"/>
    <property type="match status" value="1"/>
</dbReference>
<dbReference type="Gene3D" id="3.60.21.10">
    <property type="match status" value="1"/>
</dbReference>
<dbReference type="GO" id="GO:0016791">
    <property type="term" value="F:phosphatase activity"/>
    <property type="evidence" value="ECO:0007669"/>
    <property type="project" value="TreeGrafter"/>
</dbReference>
<feature type="domain" description="Calcineurin-like phosphoesterase" evidence="1">
    <location>
        <begin position="22"/>
        <end position="197"/>
    </location>
</feature>
<dbReference type="GO" id="GO:0008803">
    <property type="term" value="F:bis(5'-nucleosyl)-tetraphosphatase (symmetrical) activity"/>
    <property type="evidence" value="ECO:0007669"/>
    <property type="project" value="TreeGrafter"/>
</dbReference>
<keyword evidence="3" id="KW-1185">Reference proteome</keyword>
<protein>
    <submittedName>
        <fullName evidence="2">Serine/threonine protein phosphatase</fullName>
    </submittedName>
</protein>
<sequence length="238" mass="25902">MLSWILRRSEPPFPPLAPADPLVVIGDVHGRDDLLEELLAETAQRLPQARRVLVGDLIDRGPDSRDVLTRARDLKDVVVLRGNHEEMLLRFLDAPETGGEAWLRHGGIETLASFGITDPVPDTATRDALRRAMAPGLEDWLRALPLFWQSGNVAVVHAAADPRTPIAQQNPQYLLWGHPGFGRVLRRDGVWVVHGHVIRSAPGRAGGVISIDTGAWRTGQLTAALISAGTLDFLTTGG</sequence>
<proteinExistence type="predicted"/>
<dbReference type="SUPFAM" id="SSF56300">
    <property type="entry name" value="Metallo-dependent phosphatases"/>
    <property type="match status" value="1"/>
</dbReference>